<evidence type="ECO:0000313" key="2">
    <source>
        <dbReference type="Proteomes" id="UP000008837"/>
    </source>
</evidence>
<name>A8PVS9_MALGO</name>
<dbReference type="RefSeq" id="XP_001731679.1">
    <property type="nucleotide sequence ID" value="XM_001731627.1"/>
</dbReference>
<dbReference type="OMA" id="MEDACHM"/>
<dbReference type="Proteomes" id="UP000008837">
    <property type="component" value="Unassembled WGS sequence"/>
</dbReference>
<evidence type="ECO:0000313" key="1">
    <source>
        <dbReference type="EMBL" id="EDP44465.1"/>
    </source>
</evidence>
<dbReference type="AlphaFoldDB" id="A8PVS9"/>
<organism evidence="1 2">
    <name type="scientific">Malassezia globosa (strain ATCC MYA-4612 / CBS 7966)</name>
    <name type="common">Dandruff-associated fungus</name>
    <dbReference type="NCBI Taxonomy" id="425265"/>
    <lineage>
        <taxon>Eukaryota</taxon>
        <taxon>Fungi</taxon>
        <taxon>Dikarya</taxon>
        <taxon>Basidiomycota</taxon>
        <taxon>Ustilaginomycotina</taxon>
        <taxon>Malasseziomycetes</taxon>
        <taxon>Malasseziales</taxon>
        <taxon>Malasseziaceae</taxon>
        <taxon>Malassezia</taxon>
    </lineage>
</organism>
<dbReference type="KEGG" id="mgl:MGL_0947"/>
<dbReference type="InParanoid" id="A8PVS9"/>
<protein>
    <submittedName>
        <fullName evidence="1">Uncharacterized protein</fullName>
    </submittedName>
</protein>
<comment type="caution">
    <text evidence="1">The sequence shown here is derived from an EMBL/GenBank/DDBJ whole genome shotgun (WGS) entry which is preliminary data.</text>
</comment>
<sequence>MSAWIERDGLPKERDAWNSVLDLLRNDPACLREVRPYTWRGHAWPAHKYTDHALDAYELSRALSLMRERRLGIKAMSIHQVHWLYEYVCTWRAQLPQRTMRPLMLSYQRDSVCTMEDACHMAQQSMRVAYEWIVYSALAAAPSESMYMLQRMWEQLGECLAYMPQPARVANVLVSLTHATEYVRGDLACFLEQTAVMSSPCRVLADIRIAWLVRFVCIPRFLSILSERVDSGTCSDTDAKFFCTFALRFVDEVTDPNVRGADAVVRAASSSGENDDDANLDRVPFTYDLALRVIEPTNDGAGTVEAAPAALAAFRQTFENLEPLFIVLRRAALQMSKHTYGAELYRTLSMHMTEV</sequence>
<dbReference type="OrthoDB" id="9979195at2759"/>
<dbReference type="GeneID" id="5855984"/>
<dbReference type="VEuPathDB" id="FungiDB:MGL_0947"/>
<keyword evidence="2" id="KW-1185">Reference proteome</keyword>
<gene>
    <name evidence="1" type="ORF">MGL_0947</name>
</gene>
<dbReference type="EMBL" id="AAYY01000003">
    <property type="protein sequence ID" value="EDP44465.1"/>
    <property type="molecule type" value="Genomic_DNA"/>
</dbReference>
<accession>A8PVS9</accession>
<proteinExistence type="predicted"/>
<reference evidence="1 2" key="1">
    <citation type="journal article" date="2007" name="Proc. Natl. Acad. Sci. U.S.A.">
        <title>Dandruff-associated Malassezia genomes reveal convergent and divergent virulence traits shared with plant and human fungal pathogens.</title>
        <authorList>
            <person name="Xu J."/>
            <person name="Saunders C.W."/>
            <person name="Hu P."/>
            <person name="Grant R.A."/>
            <person name="Boekhout T."/>
            <person name="Kuramae E.E."/>
            <person name="Kronstad J.W."/>
            <person name="Deangelis Y.M."/>
            <person name="Reeder N.L."/>
            <person name="Johnstone K.R."/>
            <person name="Leland M."/>
            <person name="Fieno A.M."/>
            <person name="Begley W.M."/>
            <person name="Sun Y."/>
            <person name="Lacey M.P."/>
            <person name="Chaudhary T."/>
            <person name="Keough T."/>
            <person name="Chu L."/>
            <person name="Sears R."/>
            <person name="Yuan B."/>
            <person name="Dawson T.L.Jr."/>
        </authorList>
    </citation>
    <scope>NUCLEOTIDE SEQUENCE [LARGE SCALE GENOMIC DNA]</scope>
    <source>
        <strain evidence="2">ATCC MYA-4612 / CBS 7966</strain>
    </source>
</reference>